<keyword evidence="2" id="KW-1133">Transmembrane helix</keyword>
<reference evidence="3 4" key="2">
    <citation type="journal article" date="2012" name="Stand. Genomic Sci.">
        <title>Complete genome sequence of the orange-red pigmented, radioresistant Deinococcus proteolyticus type strain (MRP(T)).</title>
        <authorList>
            <person name="Copeland A."/>
            <person name="Zeytun A."/>
            <person name="Yassawong M."/>
            <person name="Nolan M."/>
            <person name="Lucas S."/>
            <person name="Hammon N."/>
            <person name="Deshpande S."/>
            <person name="Cheng J.F."/>
            <person name="Han C."/>
            <person name="Tapia R."/>
            <person name="Goodwin L.A."/>
            <person name="Pitluck S."/>
            <person name="Mavromatis K."/>
            <person name="Liolios K."/>
            <person name="Pagani I."/>
            <person name="Ivanova N."/>
            <person name="Mikhailova N."/>
            <person name="Pati A."/>
            <person name="Chen A."/>
            <person name="Palaniappan K."/>
            <person name="Land M."/>
            <person name="Hauser L."/>
            <person name="Jeffries C.D."/>
            <person name="Brambilla E.M."/>
            <person name="Rohde M."/>
            <person name="Sikorski J."/>
            <person name="Pukall R."/>
            <person name="Goker M."/>
            <person name="Detter J.C."/>
            <person name="Woyke T."/>
            <person name="Bristow J."/>
            <person name="Eisen J.A."/>
            <person name="Markowitz V."/>
            <person name="Hugenholtz P."/>
            <person name="Kyrpides N.C."/>
            <person name="Klenk H.P."/>
            <person name="Lapidus A."/>
        </authorList>
    </citation>
    <scope>NUCLEOTIDE SEQUENCE [LARGE SCALE GENOMIC DNA]</scope>
    <source>
        <strain evidence="4">ATCC 35074 / DSM 20540 / JCM 6276 / NBRC 101906 / NCIMB 13154 / VKM Ac-1939 / CCM 2703 / MRP</strain>
    </source>
</reference>
<dbReference type="EMBL" id="CP002536">
    <property type="protein sequence ID" value="ADY25250.1"/>
    <property type="molecule type" value="Genomic_DNA"/>
</dbReference>
<evidence type="ECO:0000313" key="4">
    <source>
        <dbReference type="Proteomes" id="UP000007718"/>
    </source>
</evidence>
<evidence type="ECO:0000256" key="2">
    <source>
        <dbReference type="SAM" id="Phobius"/>
    </source>
</evidence>
<organism evidence="3 4">
    <name type="scientific">Deinococcus proteolyticus (strain ATCC 35074 / DSM 20540 / JCM 6276 / NBRC 101906 / NCIMB 13154 / VKM Ac-1939 / CCM 2703 / MRP)</name>
    <dbReference type="NCBI Taxonomy" id="693977"/>
    <lineage>
        <taxon>Bacteria</taxon>
        <taxon>Thermotogati</taxon>
        <taxon>Deinococcota</taxon>
        <taxon>Deinococci</taxon>
        <taxon>Deinococcales</taxon>
        <taxon>Deinococcaceae</taxon>
        <taxon>Deinococcus</taxon>
    </lineage>
</organism>
<feature type="transmembrane region" description="Helical" evidence="2">
    <location>
        <begin position="115"/>
        <end position="134"/>
    </location>
</feature>
<keyword evidence="2" id="KW-0812">Transmembrane</keyword>
<sequence length="252" mass="26137">MHLRGAHTNMLKKGYMESVVALFQTPQQAARALQVLESRGFDRDRLGFACTNAVTQSEVASATGISPEEGAPAGAGGVIKGAIMGALAGLALTVPVWILLALIPATRVYVDGGMYGALFGLLGGMTLGGLFGAISGSDHGDYVRLLRGFGMPTPHAERVYDRMKDGEVLVIARDTDLSRTAEASGVLRQLGAVSLESVDTAGQAPGEEIPLQSEGRADRAAQQASEGAGAVNTTPSESVRAEAEQVEAGRSR</sequence>
<gene>
    <name evidence="3" type="ordered locus">Deipr_0074</name>
</gene>
<proteinExistence type="predicted"/>
<keyword evidence="2" id="KW-0472">Membrane</keyword>
<accession>F0RNE8</accession>
<keyword evidence="4" id="KW-1185">Reference proteome</keyword>
<dbReference type="HOGENOM" id="CLU_096380_0_0_0"/>
<dbReference type="STRING" id="693977.Deipr_0074"/>
<feature type="region of interest" description="Disordered" evidence="1">
    <location>
        <begin position="198"/>
        <end position="252"/>
    </location>
</feature>
<evidence type="ECO:0008006" key="5">
    <source>
        <dbReference type="Google" id="ProtNLM"/>
    </source>
</evidence>
<feature type="compositionally biased region" description="Basic and acidic residues" evidence="1">
    <location>
        <begin position="239"/>
        <end position="252"/>
    </location>
</feature>
<dbReference type="AlphaFoldDB" id="F0RNE8"/>
<dbReference type="Proteomes" id="UP000007718">
    <property type="component" value="Chromosome"/>
</dbReference>
<protein>
    <recommendedName>
        <fullName evidence="5">General stress protein 17M-like domain-containing protein</fullName>
    </recommendedName>
</protein>
<reference evidence="4" key="1">
    <citation type="submission" date="2011-02" db="EMBL/GenBank/DDBJ databases">
        <title>The complete sequence of chromosome of Deinococcus proteolyticus DSM 20540.</title>
        <authorList>
            <consortium name="US DOE Joint Genome Institute (JGI-PGF)"/>
            <person name="Lucas S."/>
            <person name="Copeland A."/>
            <person name="Lapidus A."/>
            <person name="Bruce D."/>
            <person name="Goodwin L."/>
            <person name="Pitluck S."/>
            <person name="Kyrpides N."/>
            <person name="Mavromatis K."/>
            <person name="Pagani I."/>
            <person name="Ivanova N."/>
            <person name="Ovchinnikova G."/>
            <person name="Zeytun A."/>
            <person name="Detter J.C."/>
            <person name="Han C."/>
            <person name="Land M."/>
            <person name="Hauser L."/>
            <person name="Markowitz V."/>
            <person name="Cheng J.-F."/>
            <person name="Hugenholtz P."/>
            <person name="Woyke T."/>
            <person name="Wu D."/>
            <person name="Pukall R."/>
            <person name="Steenblock K."/>
            <person name="Brambilla E."/>
            <person name="Klenk H.-P."/>
            <person name="Eisen J.A."/>
        </authorList>
    </citation>
    <scope>NUCLEOTIDE SEQUENCE [LARGE SCALE GENOMIC DNA]</scope>
    <source>
        <strain evidence="4">ATCC 35074 / DSM 20540 / JCM 6276 / NBRC 101906 / NCIMB 13154 / VKM Ac-1939 / CCM 2703 / MRP</strain>
    </source>
</reference>
<name>F0RNE8_DEIPM</name>
<evidence type="ECO:0000313" key="3">
    <source>
        <dbReference type="EMBL" id="ADY25250.1"/>
    </source>
</evidence>
<dbReference type="KEGG" id="dpt:Deipr_0074"/>
<feature type="transmembrane region" description="Helical" evidence="2">
    <location>
        <begin position="82"/>
        <end position="103"/>
    </location>
</feature>
<evidence type="ECO:0000256" key="1">
    <source>
        <dbReference type="SAM" id="MobiDB-lite"/>
    </source>
</evidence>